<dbReference type="AlphaFoldDB" id="A0ABD5NX11"/>
<dbReference type="RefSeq" id="WP_246966652.1">
    <property type="nucleotide sequence ID" value="NZ_CP095397.1"/>
</dbReference>
<protein>
    <recommendedName>
        <fullName evidence="4">Cox cluster protein</fullName>
    </recommendedName>
</protein>
<evidence type="ECO:0000313" key="2">
    <source>
        <dbReference type="EMBL" id="MFC4246636.1"/>
    </source>
</evidence>
<dbReference type="Proteomes" id="UP001595821">
    <property type="component" value="Unassembled WGS sequence"/>
</dbReference>
<keyword evidence="1" id="KW-0472">Membrane</keyword>
<gene>
    <name evidence="2" type="ORF">ACFOZ7_06450</name>
</gene>
<evidence type="ECO:0008006" key="4">
    <source>
        <dbReference type="Google" id="ProtNLM"/>
    </source>
</evidence>
<reference evidence="2 3" key="1">
    <citation type="journal article" date="2014" name="Int. J. Syst. Evol. Microbiol.">
        <title>Complete genome sequence of Corynebacterium casei LMG S-19264T (=DSM 44701T), isolated from a smear-ripened cheese.</title>
        <authorList>
            <consortium name="US DOE Joint Genome Institute (JGI-PGF)"/>
            <person name="Walter F."/>
            <person name="Albersmeier A."/>
            <person name="Kalinowski J."/>
            <person name="Ruckert C."/>
        </authorList>
    </citation>
    <scope>NUCLEOTIDE SEQUENCE [LARGE SCALE GENOMIC DNA]</scope>
    <source>
        <strain evidence="2 3">IBRC-M 10912</strain>
    </source>
</reference>
<feature type="transmembrane region" description="Helical" evidence="1">
    <location>
        <begin position="53"/>
        <end position="78"/>
    </location>
</feature>
<keyword evidence="1" id="KW-1133">Transmembrane helix</keyword>
<proteinExistence type="predicted"/>
<comment type="caution">
    <text evidence="2">The sequence shown here is derived from an EMBL/GenBank/DDBJ whole genome shotgun (WGS) entry which is preliminary data.</text>
</comment>
<dbReference type="GeneID" id="71854580"/>
<keyword evidence="1" id="KW-0812">Transmembrane</keyword>
<dbReference type="EMBL" id="JBHSDJ010000013">
    <property type="protein sequence ID" value="MFC4246636.1"/>
    <property type="molecule type" value="Genomic_DNA"/>
</dbReference>
<feature type="transmembrane region" description="Helical" evidence="1">
    <location>
        <begin position="9"/>
        <end position="33"/>
    </location>
</feature>
<sequence length="84" mass="8604">MIDRSGRAVVLGFFVGLVAVTGLLGAILGYAVPARTGLEETTLFSRSFPITPFSFALYGAVSVGAGLGVALVVVAVAARFDERA</sequence>
<dbReference type="Pfam" id="PF24364">
    <property type="entry name" value="DUF7520"/>
    <property type="match status" value="1"/>
</dbReference>
<evidence type="ECO:0000313" key="3">
    <source>
        <dbReference type="Proteomes" id="UP001595821"/>
    </source>
</evidence>
<evidence type="ECO:0000256" key="1">
    <source>
        <dbReference type="SAM" id="Phobius"/>
    </source>
</evidence>
<name>A0ABD5NX11_9EURY</name>
<accession>A0ABD5NX11</accession>
<organism evidence="2 3">
    <name type="scientific">Natribaculum luteum</name>
    <dbReference type="NCBI Taxonomy" id="1586232"/>
    <lineage>
        <taxon>Archaea</taxon>
        <taxon>Methanobacteriati</taxon>
        <taxon>Methanobacteriota</taxon>
        <taxon>Stenosarchaea group</taxon>
        <taxon>Halobacteria</taxon>
        <taxon>Halobacteriales</taxon>
        <taxon>Natrialbaceae</taxon>
        <taxon>Natribaculum</taxon>
    </lineage>
</organism>
<dbReference type="InterPro" id="IPR055942">
    <property type="entry name" value="DUF7520"/>
</dbReference>